<name>A0ABS7ZRS5_9GAMM</name>
<dbReference type="PANTHER" id="PTHR46018:SF7">
    <property type="entry name" value="RIBONUCLEASE Z"/>
    <property type="match status" value="1"/>
</dbReference>
<organism evidence="1 2">
    <name type="scientific">Thalassolituus marinus</name>
    <dbReference type="NCBI Taxonomy" id="671053"/>
    <lineage>
        <taxon>Bacteria</taxon>
        <taxon>Pseudomonadati</taxon>
        <taxon>Pseudomonadota</taxon>
        <taxon>Gammaproteobacteria</taxon>
        <taxon>Oceanospirillales</taxon>
        <taxon>Oceanospirillaceae</taxon>
        <taxon>Thalassolituus</taxon>
    </lineage>
</organism>
<dbReference type="EMBL" id="JAEDAH010000067">
    <property type="protein sequence ID" value="MCA6064356.1"/>
    <property type="molecule type" value="Genomic_DNA"/>
</dbReference>
<dbReference type="Gene3D" id="3.60.15.10">
    <property type="entry name" value="Ribonuclease Z/Hydroxyacylglutathione hydrolase-like"/>
    <property type="match status" value="1"/>
</dbReference>
<accession>A0ABS7ZRS5</accession>
<gene>
    <name evidence="1" type="ORF">I9W95_12130</name>
</gene>
<evidence type="ECO:0000313" key="1">
    <source>
        <dbReference type="EMBL" id="MCA6064356.1"/>
    </source>
</evidence>
<protein>
    <submittedName>
        <fullName evidence="1">Ribonuclease Z</fullName>
    </submittedName>
</protein>
<dbReference type="RefSeq" id="WP_225675261.1">
    <property type="nucleotide sequence ID" value="NZ_JAEDAH010000067.1"/>
</dbReference>
<proteinExistence type="predicted"/>
<dbReference type="SUPFAM" id="SSF56281">
    <property type="entry name" value="Metallo-hydrolase/oxidoreductase"/>
    <property type="match status" value="1"/>
</dbReference>
<comment type="caution">
    <text evidence="1">The sequence shown here is derived from an EMBL/GenBank/DDBJ whole genome shotgun (WGS) entry which is preliminary data.</text>
</comment>
<dbReference type="PANTHER" id="PTHR46018">
    <property type="entry name" value="ZINC PHOSPHODIESTERASE ELAC PROTEIN 1"/>
    <property type="match status" value="1"/>
</dbReference>
<dbReference type="InterPro" id="IPR036866">
    <property type="entry name" value="RibonucZ/Hydroxyglut_hydro"/>
</dbReference>
<keyword evidence="2" id="KW-1185">Reference proteome</keyword>
<dbReference type="Proteomes" id="UP000714380">
    <property type="component" value="Unassembled WGS sequence"/>
</dbReference>
<dbReference type="Pfam" id="PF23023">
    <property type="entry name" value="Anti-Pycsar_Apyc1"/>
    <property type="match status" value="1"/>
</dbReference>
<sequence length="248" mass="27095">MTVKTPSYSLRFMGTGSGGELAMGCSAAVLEQNGKPQLLIDCGPGTLGAYQHCYGSLPEAIFLTHCHLDHIADLEILTVRVRLQQRPPVRLYVPLSLITLLHQRLATYPGCMAEGGHNFWDSFQLIPVVDDFLHNDLTLRLNPARHHAPGSAFSLHLPGVFFYSGDTRPVPEVLAHVLSGSEVVFHDCGLIANPSHTGLEDLAREYSPQLLRQFVLYHYANEAAATALTDAGYRVARPGDCIALPSIQ</sequence>
<reference evidence="1 2" key="1">
    <citation type="submission" date="2020-12" db="EMBL/GenBank/DDBJ databases">
        <title>Novel Thalassolituus-related marine hydrocarbonoclastic bacteria mediated algae-derived hydrocarbons mineralization in twilight zone of the northern South China Sea.</title>
        <authorList>
            <person name="Dong C."/>
        </authorList>
    </citation>
    <scope>NUCLEOTIDE SEQUENCE [LARGE SCALE GENOMIC DNA]</scope>
    <source>
        <strain evidence="1 2">IMCC1826</strain>
    </source>
</reference>
<evidence type="ECO:0000313" key="2">
    <source>
        <dbReference type="Proteomes" id="UP000714380"/>
    </source>
</evidence>